<sequence length="265" mass="29128">MSFIEWETVEDWVYDWLCMINNAFDTAMETLTISPFNSSITAVSTAMSAVEGVALVLVSLFFAMQLCNEAMLLKLQSYEQVFKVFFRFILAKVIVQNASALMGIIYNSFNGLAAGLVEESYGFLSSFETDAILSEPAEEGFMNLNYLVKYLEVMPTFLILMGACWVINLILIGRIFEIVVYTAVSPIPLATFAAEGWHDSAKAFLKYYAAVCLQGLVVVLMFYSFSQVIDLMGGSDKVGITIVALSLALGVAKSGQWARQAIGCG</sequence>
<evidence type="ECO:0000256" key="1">
    <source>
        <dbReference type="SAM" id="Phobius"/>
    </source>
</evidence>
<keyword evidence="2" id="KW-0614">Plasmid</keyword>
<keyword evidence="1" id="KW-0472">Membrane</keyword>
<evidence type="ECO:0000313" key="2">
    <source>
        <dbReference type="EMBL" id="ADU24314.1"/>
    </source>
</evidence>
<feature type="transmembrane region" description="Helical" evidence="1">
    <location>
        <begin position="153"/>
        <end position="171"/>
    </location>
</feature>
<organism evidence="2 3">
    <name type="scientific">Ruminococcus albus (strain ATCC 27210 / DSM 20455 / JCM 14654 / NCDO 2250 / 7)</name>
    <dbReference type="NCBI Taxonomy" id="697329"/>
    <lineage>
        <taxon>Bacteria</taxon>
        <taxon>Bacillati</taxon>
        <taxon>Bacillota</taxon>
        <taxon>Clostridia</taxon>
        <taxon>Eubacteriales</taxon>
        <taxon>Oscillospiraceae</taxon>
        <taxon>Ruminococcus</taxon>
    </lineage>
</organism>
<name>E6UKW8_RUMA7</name>
<feature type="transmembrane region" description="Helical" evidence="1">
    <location>
        <begin position="204"/>
        <end position="225"/>
    </location>
</feature>
<reference evidence="3" key="1">
    <citation type="journal article" date="2011" name="J. Bacteriol.">
        <title>Complete genome of the cellulolytic ruminal bacterium Ruminococcus albus 7.</title>
        <authorList>
            <person name="Suen G."/>
            <person name="Stevenson D.M."/>
            <person name="Bruce D.C."/>
            <person name="Chertkov O."/>
            <person name="Copeland A."/>
            <person name="Cheng J.F."/>
            <person name="Detter C."/>
            <person name="Detter J.C."/>
            <person name="Goodwin L.A."/>
            <person name="Han C.S."/>
            <person name="Hauser L.J."/>
            <person name="Ivanova N.N."/>
            <person name="Kyrpides N.C."/>
            <person name="Land M.L."/>
            <person name="Lapidus A."/>
            <person name="Lucas S."/>
            <person name="Ovchinnikova G."/>
            <person name="Pitluck S."/>
            <person name="Tapia R."/>
            <person name="Woyke T."/>
            <person name="Boyum J."/>
            <person name="Mead D."/>
            <person name="Weimer P.J."/>
        </authorList>
    </citation>
    <scope>NUCLEOTIDE SEQUENCE [LARGE SCALE GENOMIC DNA]</scope>
    <source>
        <strain evidence="3">ATCC 27210 / DSM 20455 / JCM 14654 / NCDO 2250 / 7</strain>
        <plasmid evidence="3">pRUMAL02</plasmid>
    </source>
</reference>
<proteinExistence type="predicted"/>
<evidence type="ECO:0000313" key="3">
    <source>
        <dbReference type="Proteomes" id="UP000006919"/>
    </source>
</evidence>
<dbReference type="OrthoDB" id="9807620at2"/>
<feature type="transmembrane region" description="Helical" evidence="1">
    <location>
        <begin position="84"/>
        <end position="106"/>
    </location>
</feature>
<gene>
    <name evidence="2" type="ordered locus">Rumal_3890</name>
</gene>
<dbReference type="KEGG" id="ral:Rumal_3890"/>
<keyword evidence="1" id="KW-1133">Transmembrane helix</keyword>
<dbReference type="HOGENOM" id="CLU_1049251_0_0_9"/>
<feature type="transmembrane region" description="Helical" evidence="1">
    <location>
        <begin position="40"/>
        <end position="63"/>
    </location>
</feature>
<dbReference type="EMBL" id="CP002405">
    <property type="protein sequence ID" value="ADU24314.1"/>
    <property type="molecule type" value="Genomic_DNA"/>
</dbReference>
<keyword evidence="1" id="KW-0812">Transmembrane</keyword>
<protein>
    <recommendedName>
        <fullName evidence="4">TrbL/VirB6 plasmid conjugal transfer protein</fullName>
    </recommendedName>
</protein>
<dbReference type="RefSeq" id="WP_013483854.1">
    <property type="nucleotide sequence ID" value="NC_014825.1"/>
</dbReference>
<accession>E6UKW8</accession>
<dbReference type="AlphaFoldDB" id="E6UKW8"/>
<geneLocation type="plasmid" evidence="2 3">
    <name>pRUMAL02</name>
</geneLocation>
<dbReference type="Proteomes" id="UP000006919">
    <property type="component" value="Plasmid pRUMAL02"/>
</dbReference>
<evidence type="ECO:0008006" key="4">
    <source>
        <dbReference type="Google" id="ProtNLM"/>
    </source>
</evidence>